<reference evidence="3" key="1">
    <citation type="journal article" date="2014" name="Science">
        <title>Nonhuman genetics. Genomic basis for the convergent evolution of electric organs.</title>
        <authorList>
            <person name="Gallant J.R."/>
            <person name="Traeger L.L."/>
            <person name="Volkening J.D."/>
            <person name="Moffett H."/>
            <person name="Chen P.H."/>
            <person name="Novina C.D."/>
            <person name="Phillips G.N.Jr."/>
            <person name="Anand R."/>
            <person name="Wells G.B."/>
            <person name="Pinch M."/>
            <person name="Guth R."/>
            <person name="Unguez G.A."/>
            <person name="Albert J.S."/>
            <person name="Zakon H.H."/>
            <person name="Samanta M.P."/>
            <person name="Sussman M.R."/>
        </authorList>
    </citation>
    <scope>NUCLEOTIDE SEQUENCE [LARGE SCALE GENOMIC DNA]</scope>
</reference>
<reference evidence="2" key="4">
    <citation type="submission" date="2025-08" db="UniProtKB">
        <authorList>
            <consortium name="Ensembl"/>
        </authorList>
    </citation>
    <scope>IDENTIFICATION</scope>
</reference>
<evidence type="ECO:0000313" key="3">
    <source>
        <dbReference type="Proteomes" id="UP000314983"/>
    </source>
</evidence>
<keyword evidence="3" id="KW-1185">Reference proteome</keyword>
<reference evidence="3" key="2">
    <citation type="journal article" date="2017" name="Sci. Adv.">
        <title>A tail of two voltages: Proteomic comparison of the three electric organs of the electric eel.</title>
        <authorList>
            <person name="Traeger L.L."/>
            <person name="Sabat G."/>
            <person name="Barrett-Wilt G.A."/>
            <person name="Wells G.B."/>
            <person name="Sussman M.R."/>
        </authorList>
    </citation>
    <scope>NUCLEOTIDE SEQUENCE [LARGE SCALE GENOMIC DNA]</scope>
</reference>
<dbReference type="Ensembl" id="ENSEEET00000000148.2">
    <property type="protein sequence ID" value="ENSEEEP00000000142.2"/>
    <property type="gene ID" value="ENSEEEG00000000105.2"/>
</dbReference>
<dbReference type="RefSeq" id="XP_026874242.2">
    <property type="nucleotide sequence ID" value="XM_027018441.2"/>
</dbReference>
<dbReference type="OMA" id="MSAEPNY"/>
<evidence type="ECO:0000313" key="2">
    <source>
        <dbReference type="Ensembl" id="ENSEEEP00000000142.2"/>
    </source>
</evidence>
<dbReference type="Pfam" id="PF17662">
    <property type="entry name" value="DUF5524"/>
    <property type="match status" value="1"/>
</dbReference>
<gene>
    <name evidence="2" type="primary">c1h7orf57</name>
</gene>
<dbReference type="KEGG" id="eee:113582592"/>
<dbReference type="AlphaFoldDB" id="A0A4W4DMP7"/>
<reference evidence="2" key="5">
    <citation type="submission" date="2025-09" db="UniProtKB">
        <authorList>
            <consortium name="Ensembl"/>
        </authorList>
    </citation>
    <scope>IDENTIFICATION</scope>
</reference>
<feature type="compositionally biased region" description="Polar residues" evidence="1">
    <location>
        <begin position="17"/>
        <end position="39"/>
    </location>
</feature>
<evidence type="ECO:0000256" key="1">
    <source>
        <dbReference type="SAM" id="MobiDB-lite"/>
    </source>
</evidence>
<proteinExistence type="predicted"/>
<feature type="region of interest" description="Disordered" evidence="1">
    <location>
        <begin position="187"/>
        <end position="216"/>
    </location>
</feature>
<dbReference type="STRING" id="8005.ENSEEEP00000000142"/>
<dbReference type="RefSeq" id="XP_026874243.2">
    <property type="nucleotide sequence ID" value="XM_027018442.2"/>
</dbReference>
<dbReference type="Proteomes" id="UP000314983">
    <property type="component" value="Chromosome 1"/>
</dbReference>
<reference evidence="2" key="3">
    <citation type="submission" date="2020-05" db="EMBL/GenBank/DDBJ databases">
        <title>Electrophorus electricus (electric eel) genome, fEleEle1, primary haplotype.</title>
        <authorList>
            <person name="Myers G."/>
            <person name="Meyer A."/>
            <person name="Fedrigo O."/>
            <person name="Formenti G."/>
            <person name="Rhie A."/>
            <person name="Tracey A."/>
            <person name="Sims Y."/>
            <person name="Jarvis E.D."/>
        </authorList>
    </citation>
    <scope>NUCLEOTIDE SEQUENCE [LARGE SCALE GENOMIC DNA]</scope>
</reference>
<feature type="compositionally biased region" description="Low complexity" evidence="1">
    <location>
        <begin position="99"/>
        <end position="109"/>
    </location>
</feature>
<organism evidence="2 3">
    <name type="scientific">Electrophorus electricus</name>
    <name type="common">Electric eel</name>
    <name type="synonym">Gymnotus electricus</name>
    <dbReference type="NCBI Taxonomy" id="8005"/>
    <lineage>
        <taxon>Eukaryota</taxon>
        <taxon>Metazoa</taxon>
        <taxon>Chordata</taxon>
        <taxon>Craniata</taxon>
        <taxon>Vertebrata</taxon>
        <taxon>Euteleostomi</taxon>
        <taxon>Actinopterygii</taxon>
        <taxon>Neopterygii</taxon>
        <taxon>Teleostei</taxon>
        <taxon>Ostariophysi</taxon>
        <taxon>Gymnotiformes</taxon>
        <taxon>Gymnotoidei</taxon>
        <taxon>Gymnotidae</taxon>
        <taxon>Electrophorus</taxon>
    </lineage>
</organism>
<feature type="compositionally biased region" description="Polar residues" evidence="1">
    <location>
        <begin position="120"/>
        <end position="133"/>
    </location>
</feature>
<protein>
    <submittedName>
        <fullName evidence="2">Uncharacterized protein</fullName>
    </submittedName>
</protein>
<dbReference type="GeneTree" id="ENSGT00390000014376"/>
<accession>A0A4W4DMP7</accession>
<name>A0A4W4DMP7_ELEEL</name>
<feature type="compositionally biased region" description="Polar residues" evidence="1">
    <location>
        <begin position="199"/>
        <end position="209"/>
    </location>
</feature>
<sequence length="216" mass="23109">MSAEPNYRRTKPGMKTSVPSSNGATGPASQIPGLSQSAETGPVERTSGRRVGIQATDSDYVKLAKQGGHKGLLSHDNTDDNPKSGSLYSPPNWFSAEDGQQSQSKGSSQRLLAPFGTDDGPSSDQESDASPGTTDKKVLVGQAAQELQKLSINPKDIEEANRYKRMSHEKKAAAPVSMTKLLSFGYMEEDKKSPDEDTSSVTSEQTSTIALEDELE</sequence>
<dbReference type="PANTHER" id="PTHR31097">
    <property type="entry name" value="SI:DKEY-276J7.1"/>
    <property type="match status" value="1"/>
</dbReference>
<dbReference type="CTD" id="113582592"/>
<dbReference type="InterPro" id="IPR040247">
    <property type="entry name" value="DUF5524"/>
</dbReference>
<dbReference type="GeneID" id="113582592"/>
<dbReference type="PANTHER" id="PTHR31097:SF3">
    <property type="entry name" value="SI:DKEY-276J7.1"/>
    <property type="match status" value="1"/>
</dbReference>
<feature type="region of interest" description="Disordered" evidence="1">
    <location>
        <begin position="1"/>
        <end position="138"/>
    </location>
</feature>